<gene>
    <name evidence="4" type="ORF">FOZ61_005905</name>
</gene>
<feature type="domain" description="Aminotransferase class V" evidence="2">
    <location>
        <begin position="59"/>
        <end position="140"/>
    </location>
</feature>
<sequence length="1088" mass="119933">MLRYGNLDEQPIAPSEPLAGQGRSLSEHYDKVVDYLRGQIIGKDQRITIPYDDSTRRMVYADYTASGRGLQCIEDFITHRVLPTYGNTHSIASATARQTTFYRSEAREKVRAYFNANHEDSVIFCGAGATGASNKFLEMLWKSRGFDQQGDRQDDERKFFREDRWGGCECTLCDVRLKNESVYRSHVKTVMHAEKLGKSKTTQKKRTRRRAVLVLDPVNHHSSTLPFREILSHFPIVKGGSPSVPGSHYKLSGTVDSSVDNVFETELVELPLDHTTGTADVNALKEVLKEIAHFNESTATDTTAVAVVVLSACSNVTGAMLDIPTLSTVVHSYNGIACWDLAAASSKIKVDMNPVSHPQGYIDFAFVSPHKLLGGPGSSGLLLCKKKHQTNAVPAVCGGGVVFYVSPVAHSYIQNHEEREEAGTPDILGCIRAGAVYHLHSMLDHDMIAKTERRMATQLVERLSKCSKIHILGPQDRSQCAGIVSFNILYNEDPATKRGLYLHYNFVGAVLNDVFGVQGRGGCACAGPYAHSLLGIDNDMAVRLESSLRTSGCEVIRPGFMRVGVHYSMTQEELDVLAGSILWVAENGWKLLGAYTFSTSTGEWHHQLDRRDRTRQWLSTDLGWSRVLGQDVGSIADLGMRSTTACDDGIDSLIKRADTIVDNAYSAGQVPFSAVKCPLLDPQLADLVWFALPTDCKWSLDGVSSPQPMLCTDPNVPLFKGGVQGDDSPARASESVFNSSIGSMTEEERKSMMTSRISTQQEERQSKKREASTELVAPHVKLHPSGFPQVSITPVVSKKLRLLIGTAVRDFQMIGEGDKILVGLSGGKDSLTMLHLLLAMRKRSPVKFTIGAATVDPQTPEYSPEPLKRYMEALGVEYHFLSKPLIEMAKNSLDPKKPSLCSFCARMKRGMLYSCMREFGYTSLALGQHLDDLAESFVMSAFHNGTLRTMKANYFVQQGDLRVIRPLVYCREKQLAEFASENRLPVISDNCPACFAAPKERHRVKVLLSEQEFDYPRLFNSLLSTMKPLMAIKNAGKASDIAKGKISGDEKMATTKGSSSDEDTDQAAEECIMSCNIGGACPLPRKQK</sequence>
<dbReference type="InterPro" id="IPR011063">
    <property type="entry name" value="TilS/TtcA_N"/>
</dbReference>
<dbReference type="AlphaFoldDB" id="A0A7J6LFF1"/>
<evidence type="ECO:0008006" key="6">
    <source>
        <dbReference type="Google" id="ProtNLM"/>
    </source>
</evidence>
<dbReference type="Pfam" id="PF00266">
    <property type="entry name" value="Aminotran_5"/>
    <property type="match status" value="2"/>
</dbReference>
<dbReference type="OrthoDB" id="198857at2759"/>
<evidence type="ECO:0000256" key="1">
    <source>
        <dbReference type="SAM" id="MobiDB-lite"/>
    </source>
</evidence>
<dbReference type="InterPro" id="IPR014729">
    <property type="entry name" value="Rossmann-like_a/b/a_fold"/>
</dbReference>
<dbReference type="InterPro" id="IPR015424">
    <property type="entry name" value="PyrdxlP-dep_Trfase"/>
</dbReference>
<dbReference type="InterPro" id="IPR015422">
    <property type="entry name" value="PyrdxlP-dep_Trfase_small"/>
</dbReference>
<evidence type="ECO:0000259" key="3">
    <source>
        <dbReference type="Pfam" id="PF01171"/>
    </source>
</evidence>
<dbReference type="CDD" id="cd24138">
    <property type="entry name" value="TtcA-like"/>
    <property type="match status" value="1"/>
</dbReference>
<organism evidence="4 5">
    <name type="scientific">Perkinsus olseni</name>
    <name type="common">Perkinsus atlanticus</name>
    <dbReference type="NCBI Taxonomy" id="32597"/>
    <lineage>
        <taxon>Eukaryota</taxon>
        <taxon>Sar</taxon>
        <taxon>Alveolata</taxon>
        <taxon>Perkinsozoa</taxon>
        <taxon>Perkinsea</taxon>
        <taxon>Perkinsida</taxon>
        <taxon>Perkinsidae</taxon>
        <taxon>Perkinsus</taxon>
    </lineage>
</organism>
<reference evidence="4 5" key="1">
    <citation type="submission" date="2020-04" db="EMBL/GenBank/DDBJ databases">
        <title>Perkinsus olseni comparative genomics.</title>
        <authorList>
            <person name="Bogema D.R."/>
        </authorList>
    </citation>
    <scope>NUCLEOTIDE SEQUENCE [LARGE SCALE GENOMIC DNA]</scope>
    <source>
        <strain evidence="4">ATCC PRA-179</strain>
    </source>
</reference>
<proteinExistence type="predicted"/>
<accession>A0A7J6LFF1</accession>
<dbReference type="SUPFAM" id="SSF53383">
    <property type="entry name" value="PLP-dependent transferases"/>
    <property type="match status" value="2"/>
</dbReference>
<dbReference type="Pfam" id="PF01171">
    <property type="entry name" value="ATP_bind_3"/>
    <property type="match status" value="1"/>
</dbReference>
<evidence type="ECO:0000313" key="4">
    <source>
        <dbReference type="EMBL" id="KAF4657994.1"/>
    </source>
</evidence>
<dbReference type="InterPro" id="IPR015421">
    <property type="entry name" value="PyrdxlP-dep_Trfase_major"/>
</dbReference>
<evidence type="ECO:0000259" key="2">
    <source>
        <dbReference type="Pfam" id="PF00266"/>
    </source>
</evidence>
<dbReference type="PANTHER" id="PTHR43686">
    <property type="entry name" value="SULFURTRANSFERASE-RELATED"/>
    <property type="match status" value="1"/>
</dbReference>
<comment type="caution">
    <text evidence="4">The sequence shown here is derived from an EMBL/GenBank/DDBJ whole genome shotgun (WGS) entry which is preliminary data.</text>
</comment>
<name>A0A7J6LFF1_PEROL</name>
<dbReference type="PANTHER" id="PTHR43686:SF1">
    <property type="entry name" value="AMINOTRAN_5 DOMAIN-CONTAINING PROTEIN"/>
    <property type="match status" value="1"/>
</dbReference>
<protein>
    <recommendedName>
        <fullName evidence="6">C2H2-type domain-containing protein</fullName>
    </recommendedName>
</protein>
<dbReference type="Gene3D" id="3.40.50.620">
    <property type="entry name" value="HUPs"/>
    <property type="match status" value="1"/>
</dbReference>
<feature type="region of interest" description="Disordered" evidence="1">
    <location>
        <begin position="742"/>
        <end position="771"/>
    </location>
</feature>
<feature type="domain" description="tRNA(Ile)-lysidine/2-thiocytidine synthase N-terminal" evidence="3">
    <location>
        <begin position="819"/>
        <end position="990"/>
    </location>
</feature>
<evidence type="ECO:0000313" key="5">
    <source>
        <dbReference type="Proteomes" id="UP000570595"/>
    </source>
</evidence>
<dbReference type="Proteomes" id="UP000570595">
    <property type="component" value="Unassembled WGS sequence"/>
</dbReference>
<dbReference type="EMBL" id="JABAHT010000328">
    <property type="protein sequence ID" value="KAF4657994.1"/>
    <property type="molecule type" value="Genomic_DNA"/>
</dbReference>
<dbReference type="Gene3D" id="3.40.640.10">
    <property type="entry name" value="Type I PLP-dependent aspartate aminotransferase-like (Major domain)"/>
    <property type="match status" value="1"/>
</dbReference>
<feature type="domain" description="Aminotransferase class V" evidence="2">
    <location>
        <begin position="300"/>
        <end position="577"/>
    </location>
</feature>
<dbReference type="InterPro" id="IPR000192">
    <property type="entry name" value="Aminotrans_V_dom"/>
</dbReference>
<dbReference type="Gene3D" id="3.90.1150.10">
    <property type="entry name" value="Aspartate Aminotransferase, domain 1"/>
    <property type="match status" value="1"/>
</dbReference>
<dbReference type="SUPFAM" id="SSF52402">
    <property type="entry name" value="Adenine nucleotide alpha hydrolases-like"/>
    <property type="match status" value="1"/>
</dbReference>
<feature type="compositionally biased region" description="Basic and acidic residues" evidence="1">
    <location>
        <begin position="761"/>
        <end position="771"/>
    </location>
</feature>